<dbReference type="AlphaFoldDB" id="A0A1H3Z8R8"/>
<dbReference type="GO" id="GO:0005737">
    <property type="term" value="C:cytoplasm"/>
    <property type="evidence" value="ECO:0007669"/>
    <property type="project" value="TreeGrafter"/>
</dbReference>
<dbReference type="Proteomes" id="UP000198703">
    <property type="component" value="Unassembled WGS sequence"/>
</dbReference>
<proteinExistence type="predicted"/>
<dbReference type="Gene3D" id="3.10.490.10">
    <property type="entry name" value="Gamma-glutamyl cyclotransferase-like"/>
    <property type="match status" value="1"/>
</dbReference>
<dbReference type="PANTHER" id="PTHR12192:SF2">
    <property type="entry name" value="GLUTATHIONE-SPECIFIC GAMMA-GLUTAMYLCYCLOTRANSFERASE 2"/>
    <property type="match status" value="1"/>
</dbReference>
<dbReference type="EC" id="4.3.2.7" evidence="1"/>
<accession>A0A1H3Z8R8</accession>
<protein>
    <recommendedName>
        <fullName evidence="1">glutathione-specific gamma-glutamylcyclotransferase</fullName>
        <ecNumber evidence="1">4.3.2.7</ecNumber>
    </recommendedName>
</protein>
<evidence type="ECO:0000256" key="1">
    <source>
        <dbReference type="ARBA" id="ARBA00012344"/>
    </source>
</evidence>
<dbReference type="PANTHER" id="PTHR12192">
    <property type="entry name" value="CATION TRANSPORT PROTEIN CHAC-RELATED"/>
    <property type="match status" value="1"/>
</dbReference>
<gene>
    <name evidence="3" type="ORF">SAMN05444370_103439</name>
</gene>
<evidence type="ECO:0000313" key="4">
    <source>
        <dbReference type="Proteomes" id="UP000198703"/>
    </source>
</evidence>
<dbReference type="SUPFAM" id="SSF110857">
    <property type="entry name" value="Gamma-glutamyl cyclotransferase-like"/>
    <property type="match status" value="1"/>
</dbReference>
<keyword evidence="2" id="KW-0456">Lyase</keyword>
<dbReference type="CDD" id="cd06661">
    <property type="entry name" value="GGCT_like"/>
    <property type="match status" value="1"/>
</dbReference>
<organism evidence="3 4">
    <name type="scientific">Rubrimonas cliftonensis</name>
    <dbReference type="NCBI Taxonomy" id="89524"/>
    <lineage>
        <taxon>Bacteria</taxon>
        <taxon>Pseudomonadati</taxon>
        <taxon>Pseudomonadota</taxon>
        <taxon>Alphaproteobacteria</taxon>
        <taxon>Rhodobacterales</taxon>
        <taxon>Paracoccaceae</taxon>
        <taxon>Rubrimonas</taxon>
    </lineage>
</organism>
<evidence type="ECO:0000313" key="3">
    <source>
        <dbReference type="EMBL" id="SEA20035.1"/>
    </source>
</evidence>
<dbReference type="InterPro" id="IPR006840">
    <property type="entry name" value="ChaC"/>
</dbReference>
<dbReference type="GO" id="GO:0006751">
    <property type="term" value="P:glutathione catabolic process"/>
    <property type="evidence" value="ECO:0007669"/>
    <property type="project" value="InterPro"/>
</dbReference>
<evidence type="ECO:0000256" key="2">
    <source>
        <dbReference type="ARBA" id="ARBA00023239"/>
    </source>
</evidence>
<name>A0A1H3Z8R8_9RHOB</name>
<dbReference type="GO" id="GO:0061928">
    <property type="term" value="F:glutathione specific gamma-glutamylcyclotransferase activity"/>
    <property type="evidence" value="ECO:0007669"/>
    <property type="project" value="UniProtKB-EC"/>
</dbReference>
<dbReference type="InterPro" id="IPR013024">
    <property type="entry name" value="GGCT-like"/>
</dbReference>
<dbReference type="EMBL" id="FNQM01000003">
    <property type="protein sequence ID" value="SEA20035.1"/>
    <property type="molecule type" value="Genomic_DNA"/>
</dbReference>
<sequence>MTMENDARRATPSPEGDLWVFGYGSLIWRPGFDFAERRLARLTGWRRSFCLLSVKYRGTPEAPGLVLGLDEAPDGWCDGVAYRAPAAARDAVLAYLRERELITYAYREIFAPMRLEDGRAAVAVTYVVDRGHAQYAGALAEDAQARVIAAAAGPMGPNSEYLANTVAHLAQLGLSDPELDRLHARVSRLLGV</sequence>
<dbReference type="STRING" id="89524.SAMN05444370_103439"/>
<reference evidence="3 4" key="1">
    <citation type="submission" date="2016-10" db="EMBL/GenBank/DDBJ databases">
        <authorList>
            <person name="de Groot N.N."/>
        </authorList>
    </citation>
    <scope>NUCLEOTIDE SEQUENCE [LARGE SCALE GENOMIC DNA]</scope>
    <source>
        <strain evidence="3 4">DSM 15345</strain>
    </source>
</reference>
<dbReference type="Pfam" id="PF04752">
    <property type="entry name" value="ChaC"/>
    <property type="match status" value="1"/>
</dbReference>
<keyword evidence="4" id="KW-1185">Reference proteome</keyword>
<dbReference type="InterPro" id="IPR036568">
    <property type="entry name" value="GGCT-like_sf"/>
</dbReference>